<dbReference type="AlphaFoldDB" id="A0A1M4MWG7"/>
<protein>
    <recommendedName>
        <fullName evidence="1">DUF6455 domain-containing protein</fullName>
    </recommendedName>
</protein>
<keyword evidence="3" id="KW-1185">Reference proteome</keyword>
<gene>
    <name evidence="2" type="ORF">KARMA_1044</name>
</gene>
<dbReference type="Pfam" id="PF20056">
    <property type="entry name" value="DUF6455"/>
    <property type="match status" value="1"/>
</dbReference>
<sequence length="84" mass="9323">MSVSERYDHHAKLVANMADTLGVDLLERMQRGELDGEDLRQMVHKCTGCTSPCDCANWLDANAQGSEVAPSYCRNADTFEQMKG</sequence>
<accession>A0A1M4MWG7</accession>
<dbReference type="RefSeq" id="WP_072705065.1">
    <property type="nucleotide sequence ID" value="NZ_FMJB01000040.1"/>
</dbReference>
<evidence type="ECO:0000313" key="2">
    <source>
        <dbReference type="EMBL" id="SCM66862.1"/>
    </source>
</evidence>
<evidence type="ECO:0000313" key="3">
    <source>
        <dbReference type="Proteomes" id="UP000184085"/>
    </source>
</evidence>
<dbReference type="InterPro" id="IPR045601">
    <property type="entry name" value="DUF6455"/>
</dbReference>
<dbReference type="Proteomes" id="UP000184085">
    <property type="component" value="Unassembled WGS sequence"/>
</dbReference>
<proteinExistence type="predicted"/>
<name>A0A1M4MWG7_9RHOB</name>
<dbReference type="EMBL" id="FMJB01000040">
    <property type="protein sequence ID" value="SCM66862.1"/>
    <property type="molecule type" value="Genomic_DNA"/>
</dbReference>
<feature type="domain" description="DUF6455" evidence="1">
    <location>
        <begin position="1"/>
        <end position="83"/>
    </location>
</feature>
<organism evidence="2 3">
    <name type="scientific">Donghicola eburneus</name>
    <dbReference type="NCBI Taxonomy" id="393278"/>
    <lineage>
        <taxon>Bacteria</taxon>
        <taxon>Pseudomonadati</taxon>
        <taxon>Pseudomonadota</taxon>
        <taxon>Alphaproteobacteria</taxon>
        <taxon>Rhodobacterales</taxon>
        <taxon>Roseobacteraceae</taxon>
        <taxon>Donghicola</taxon>
    </lineage>
</organism>
<reference evidence="3" key="1">
    <citation type="submission" date="2016-09" db="EMBL/GenBank/DDBJ databases">
        <authorList>
            <person name="Wibberg D."/>
        </authorList>
    </citation>
    <scope>NUCLEOTIDE SEQUENCE [LARGE SCALE GENOMIC DNA]</scope>
</reference>
<evidence type="ECO:0000259" key="1">
    <source>
        <dbReference type="Pfam" id="PF20056"/>
    </source>
</evidence>